<dbReference type="eggNOG" id="ENOG502SMU9">
    <property type="taxonomic scope" value="Eukaryota"/>
</dbReference>
<dbReference type="KEGG" id="cmt:CCM_09626"/>
<reference evidence="2 3" key="1">
    <citation type="journal article" date="2011" name="Genome Biol.">
        <title>Genome sequence of the insect pathogenic fungus Cordyceps militaris, a valued traditional Chinese medicine.</title>
        <authorList>
            <person name="Zheng P."/>
            <person name="Xia Y."/>
            <person name="Xiao G."/>
            <person name="Xiong C."/>
            <person name="Hu X."/>
            <person name="Zhang S."/>
            <person name="Zheng H."/>
            <person name="Huang Y."/>
            <person name="Zhou Y."/>
            <person name="Wang S."/>
            <person name="Zhao G.P."/>
            <person name="Liu X."/>
            <person name="St Leger R.J."/>
            <person name="Wang C."/>
        </authorList>
    </citation>
    <scope>NUCLEOTIDE SEQUENCE [LARGE SCALE GENOMIC DNA]</scope>
    <source>
        <strain evidence="2 3">CM01</strain>
    </source>
</reference>
<proteinExistence type="predicted"/>
<dbReference type="AlphaFoldDB" id="G3JUY9"/>
<sequence length="644" mass="71733">MDELIAALVARNIEELFEQCGIKKPGQEQANATIRSLTASSVYKQSHLLLVFYAKKTAVCDIRLQAGINSVIPCPDEQVPATKFRGSYRLLQTDSKRGAANYAGMDKAPRKKRKTKKRELDILTARNADHNHLTPESSDAPDNPPTCAPGSNGQLSGDQAAAATDSADSLTPKKVPDSVHAPSGTGDSVDSDASDQVSANTTVDESSHNAGNIEYSPPPLVLPRLPAAEAKVMESILVDCEKLNRKLHQVSMSKEQTSSWTANTTGIQEYVADIAQRDFTEAVRHINTGNAALAGRDIESRYSQAYFWDIITKLANEMDPTKVKNARGPLTDFTEPERQATREFLRSTGADNLTYNRLSEYRQRWRRLSNMRRAGVDKILCYHTKQFNTFCKHYEGDDLQSKVLSWEHLYEWFITHLELRVATSCSGDRTGRLWLKHPFVAERLRIPEDLWNSSVNMWGSASEKAQFELAYEHTRLSDAQLGGPSANHSDDRDKSMFVTLLPRDQCSLYVCPIVPVYKGDVLGAFSGKVRYSEAFDVARGIPGPVDRLWLHYRGVTGALNLMDVAAPGGDANVRLAWQGQYHLENGKWSCSWKVFVHATKVIKPFEGLIRAAPDLEQYRLHQSAEQARRAFMAMSAVEMHGGNT</sequence>
<evidence type="ECO:0000313" key="2">
    <source>
        <dbReference type="EMBL" id="EGX87665.1"/>
    </source>
</evidence>
<feature type="region of interest" description="Disordered" evidence="1">
    <location>
        <begin position="99"/>
        <end position="118"/>
    </location>
</feature>
<gene>
    <name evidence="2" type="ORF">CCM_09626</name>
</gene>
<dbReference type="EMBL" id="JH126408">
    <property type="protein sequence ID" value="EGX87665.1"/>
    <property type="molecule type" value="Genomic_DNA"/>
</dbReference>
<evidence type="ECO:0000256" key="1">
    <source>
        <dbReference type="SAM" id="MobiDB-lite"/>
    </source>
</evidence>
<dbReference type="OMA" id="MWGSASE"/>
<protein>
    <submittedName>
        <fullName evidence="2">Uncharacterized protein</fullName>
    </submittedName>
</protein>
<organism evidence="2 3">
    <name type="scientific">Cordyceps militaris (strain CM01)</name>
    <name type="common">Caterpillar fungus</name>
    <dbReference type="NCBI Taxonomy" id="983644"/>
    <lineage>
        <taxon>Eukaryota</taxon>
        <taxon>Fungi</taxon>
        <taxon>Dikarya</taxon>
        <taxon>Ascomycota</taxon>
        <taxon>Pezizomycotina</taxon>
        <taxon>Sordariomycetes</taxon>
        <taxon>Hypocreomycetidae</taxon>
        <taxon>Hypocreales</taxon>
        <taxon>Cordycipitaceae</taxon>
        <taxon>Cordyceps</taxon>
    </lineage>
</organism>
<dbReference type="InParanoid" id="G3JUY9"/>
<dbReference type="VEuPathDB" id="FungiDB:CCM_09626"/>
<dbReference type="GeneID" id="18171628"/>
<accession>G3JUY9</accession>
<name>G3JUY9_CORMM</name>
<dbReference type="HOGENOM" id="CLU_025743_1_0_1"/>
<feature type="compositionally biased region" description="Low complexity" evidence="1">
    <location>
        <begin position="156"/>
        <end position="169"/>
    </location>
</feature>
<keyword evidence="3" id="KW-1185">Reference proteome</keyword>
<dbReference type="OrthoDB" id="3531591at2759"/>
<evidence type="ECO:0000313" key="3">
    <source>
        <dbReference type="Proteomes" id="UP000001610"/>
    </source>
</evidence>
<feature type="region of interest" description="Disordered" evidence="1">
    <location>
        <begin position="124"/>
        <end position="219"/>
    </location>
</feature>
<dbReference type="Proteomes" id="UP000001610">
    <property type="component" value="Unassembled WGS sequence"/>
</dbReference>
<feature type="compositionally biased region" description="Polar residues" evidence="1">
    <location>
        <begin position="200"/>
        <end position="210"/>
    </location>
</feature>
<dbReference type="RefSeq" id="XP_006674822.1">
    <property type="nucleotide sequence ID" value="XM_006674759.1"/>
</dbReference>